<feature type="domain" description="Mur ligase central" evidence="1">
    <location>
        <begin position="38"/>
        <end position="147"/>
    </location>
</feature>
<dbReference type="NCBIfam" id="TIGR04012">
    <property type="entry name" value="poly_gGlu_PgsB"/>
    <property type="match status" value="1"/>
</dbReference>
<dbReference type="Proteomes" id="UP001416858">
    <property type="component" value="Unassembled WGS sequence"/>
</dbReference>
<evidence type="ECO:0000313" key="3">
    <source>
        <dbReference type="Proteomes" id="UP001416858"/>
    </source>
</evidence>
<keyword evidence="3" id="KW-1185">Reference proteome</keyword>
<sequence>MYGTLLVSGGALALSAVGIAESLWHQRNLSKIPIRIHVNGTRGKSSVTRLIAAGLRAGGIRTCAKTTGTVPRMIFPDGSEASVFRPSRANIMEQRRVVHAAVQLKAEALVIECMALQPQLQSICELKLVKSTHGVITNARADHLDVMGPDVVGVAKALCGTVPVDGKVYTAEQRPETLQVIADAANDRRSEVVSILDDAVREVTWEELAGFSHIEHPDNLALALQICRDLGVPRHVALQGMWAADADPGVMRLFRIAEQNQEMVFVNAFAANDPESTGHSWNTLVQRYEGVERRIALFNCREDRVDRSLQLAEACMRWHPADHYVLSGTGTEVFARRVIQSGLSRDRLTCAESQPATQLVNLLRDQSGRSSMVMGMGNIAGPGMDLLDYFRKADQMQRLQFADHIPVGAA</sequence>
<dbReference type="PANTHER" id="PTHR43445:SF1">
    <property type="entry name" value="PGA SYNTHASE CAPB"/>
    <property type="match status" value="1"/>
</dbReference>
<evidence type="ECO:0000313" key="2">
    <source>
        <dbReference type="EMBL" id="GAA5508907.1"/>
    </source>
</evidence>
<dbReference type="Pfam" id="PF08245">
    <property type="entry name" value="Mur_ligase_M"/>
    <property type="match status" value="1"/>
</dbReference>
<dbReference type="InterPro" id="IPR013221">
    <property type="entry name" value="Mur_ligase_cen"/>
</dbReference>
<dbReference type="SUPFAM" id="SSF53623">
    <property type="entry name" value="MurD-like peptide ligases, catalytic domain"/>
    <property type="match status" value="1"/>
</dbReference>
<name>A0ABP9VUT6_9BACT</name>
<dbReference type="InterPro" id="IPR036565">
    <property type="entry name" value="Mur-like_cat_sf"/>
</dbReference>
<organism evidence="2 3">
    <name type="scientific">Novipirellula caenicola</name>
    <dbReference type="NCBI Taxonomy" id="1536901"/>
    <lineage>
        <taxon>Bacteria</taxon>
        <taxon>Pseudomonadati</taxon>
        <taxon>Planctomycetota</taxon>
        <taxon>Planctomycetia</taxon>
        <taxon>Pirellulales</taxon>
        <taxon>Pirellulaceae</taxon>
        <taxon>Novipirellula</taxon>
    </lineage>
</organism>
<accession>A0ABP9VUT6</accession>
<dbReference type="InterPro" id="IPR008337">
    <property type="entry name" value="Capsule_biosynth_CapB"/>
</dbReference>
<reference evidence="2 3" key="1">
    <citation type="submission" date="2024-02" db="EMBL/GenBank/DDBJ databases">
        <title>Rhodopirellula caenicola NBRC 110016.</title>
        <authorList>
            <person name="Ichikawa N."/>
            <person name="Katano-Makiyama Y."/>
            <person name="Hidaka K."/>
        </authorList>
    </citation>
    <scope>NUCLEOTIDE SEQUENCE [LARGE SCALE GENOMIC DNA]</scope>
    <source>
        <strain evidence="2 3">NBRC 110016</strain>
    </source>
</reference>
<gene>
    <name evidence="2" type="primary">capB_2</name>
    <name evidence="2" type="ORF">Rcae01_04376</name>
</gene>
<dbReference type="PANTHER" id="PTHR43445">
    <property type="entry name" value="UDP-N-ACETYLMURAMATE--L-ALANINE LIGASE-RELATED"/>
    <property type="match status" value="1"/>
</dbReference>
<evidence type="ECO:0000259" key="1">
    <source>
        <dbReference type="Pfam" id="PF08245"/>
    </source>
</evidence>
<comment type="caution">
    <text evidence="2">The sequence shown here is derived from an EMBL/GenBank/DDBJ whole genome shotgun (WGS) entry which is preliminary data.</text>
</comment>
<dbReference type="RefSeq" id="WP_345685648.1">
    <property type="nucleotide sequence ID" value="NZ_BAABRO010000011.1"/>
</dbReference>
<dbReference type="Gene3D" id="3.40.1190.10">
    <property type="entry name" value="Mur-like, catalytic domain"/>
    <property type="match status" value="1"/>
</dbReference>
<dbReference type="InterPro" id="IPR050061">
    <property type="entry name" value="MurCDEF_pg_biosynth"/>
</dbReference>
<proteinExistence type="predicted"/>
<dbReference type="EMBL" id="BAABRO010000011">
    <property type="protein sequence ID" value="GAA5508907.1"/>
    <property type="molecule type" value="Genomic_DNA"/>
</dbReference>
<dbReference type="PRINTS" id="PR01758">
    <property type="entry name" value="CAPSULEPROTB"/>
</dbReference>
<protein>
    <submittedName>
        <fullName evidence="2">Capsule biosynthesis protein CapB</fullName>
    </submittedName>
</protein>